<evidence type="ECO:0000256" key="2">
    <source>
        <dbReference type="ARBA" id="ARBA00005386"/>
    </source>
</evidence>
<dbReference type="SUPFAM" id="SSF48452">
    <property type="entry name" value="TPR-like"/>
    <property type="match status" value="1"/>
</dbReference>
<evidence type="ECO:0000256" key="5">
    <source>
        <dbReference type="ARBA" id="ARBA00022679"/>
    </source>
</evidence>
<dbReference type="PANTHER" id="PTHR44998:SF1">
    <property type="entry name" value="UDP-N-ACETYLGLUCOSAMINE--PEPTIDE N-ACETYLGLUCOSAMINYLTRANSFERASE 110 KDA SUBUNIT"/>
    <property type="match status" value="1"/>
</dbReference>
<keyword evidence="7" id="KW-0802">TPR repeat</keyword>
<evidence type="ECO:0000256" key="3">
    <source>
        <dbReference type="ARBA" id="ARBA00011970"/>
    </source>
</evidence>
<evidence type="ECO:0000256" key="1">
    <source>
        <dbReference type="ARBA" id="ARBA00004922"/>
    </source>
</evidence>
<comment type="caution">
    <text evidence="10">The sequence shown here is derived from an EMBL/GenBank/DDBJ whole genome shotgun (WGS) entry which is preliminary data.</text>
</comment>
<keyword evidence="6" id="KW-0677">Repeat</keyword>
<evidence type="ECO:0000256" key="7">
    <source>
        <dbReference type="ARBA" id="ARBA00022803"/>
    </source>
</evidence>
<feature type="chain" id="PRO_5042237841" description="protein O-GlcNAc transferase" evidence="8">
    <location>
        <begin position="20"/>
        <end position="813"/>
    </location>
</feature>
<accession>A0AAD3CVJ7</accession>
<gene>
    <name evidence="10" type="ORF">CTEN210_09313</name>
</gene>
<protein>
    <recommendedName>
        <fullName evidence="3">protein O-GlcNAc transferase</fullName>
        <ecNumber evidence="3">2.4.1.255</ecNumber>
    </recommendedName>
</protein>
<evidence type="ECO:0000256" key="4">
    <source>
        <dbReference type="ARBA" id="ARBA00022676"/>
    </source>
</evidence>
<dbReference type="Gene3D" id="1.25.40.10">
    <property type="entry name" value="Tetratricopeptide repeat domain"/>
    <property type="match status" value="2"/>
</dbReference>
<dbReference type="InterPro" id="IPR011990">
    <property type="entry name" value="TPR-like_helical_dom_sf"/>
</dbReference>
<organism evidence="10 11">
    <name type="scientific">Chaetoceros tenuissimus</name>
    <dbReference type="NCBI Taxonomy" id="426638"/>
    <lineage>
        <taxon>Eukaryota</taxon>
        <taxon>Sar</taxon>
        <taxon>Stramenopiles</taxon>
        <taxon>Ochrophyta</taxon>
        <taxon>Bacillariophyta</taxon>
        <taxon>Coscinodiscophyceae</taxon>
        <taxon>Chaetocerotophycidae</taxon>
        <taxon>Chaetocerotales</taxon>
        <taxon>Chaetocerotaceae</taxon>
        <taxon>Chaetoceros</taxon>
    </lineage>
</organism>
<keyword evidence="4" id="KW-0328">Glycosyltransferase</keyword>
<dbReference type="Pfam" id="PF13181">
    <property type="entry name" value="TPR_8"/>
    <property type="match status" value="1"/>
</dbReference>
<dbReference type="EC" id="2.4.1.255" evidence="3"/>
<evidence type="ECO:0000313" key="10">
    <source>
        <dbReference type="EMBL" id="GFH52837.1"/>
    </source>
</evidence>
<dbReference type="Gene3D" id="3.40.50.2000">
    <property type="entry name" value="Glycogen Phosphorylase B"/>
    <property type="match status" value="1"/>
</dbReference>
<sequence length="813" mass="91951">MKLCFFLLALLQCTKSTIATSNQICEEEWHRFHSVVPINSSVVPRKVQMDLAVCLHNKHQLDEAIKVYKDIRIAYPDYAFPLVNLGYAMIQKGVPNEAIPYAEKYLFEVSSGIDKDAREKGYPCRKESNYRSDCVAALNVLGISSAMYHQKDRALEAYQKAVDIAAGLHGLGSILMNLGSLYYEKEMMTEAKETYLQSFALNKSKPNIQALVAMLFIVPSVQDAIEGTLSTFNDFNQALDVLNILADEGGVGLSEEHLRAITAEREVLDIVKALPVGVLLYFYKYPRCRFFSLALSQPIQNQVEKIELMHHFNIQFYGFQERQILERYSFIMTKIMKKPLMESAISLNSVKESTSKKKKIVFVSVLIGDNEPHGQLVIDIIRSLPKSLFEVSAISLGTKVAGQDFMSSLNGQYFALGNSREIAEQTMISMRPDCAIFIENINNPHMHFLAYKRFAKVQILLQGAPLTSGLPSIDFFLSGDRLEHPFRTQASDDLKDLEPYTEQVVLLDSQAISFPAEQNHPTKQNAAIAAGDGAKPFSIIESATKYDGDNIPIGGNVYMCFQNVFKISAMFQRVIFEVLMIDPNGQFVLQSAREGEKTRRLSVNLSRQASRLFCGNQTSLCKAANETLSQIHFIPRTKSYELVPKRFQRAAVILQPFPFDGSKTAFDALLSGTPLVAFPQPYLKGRLASTFYKTLALHEIDPNIRDTICCLASNITDYVKKAVRLGTDLQYREKVSSGIRARSARIADEKEVSFEWARFLTRVLRIPVPDRELETMMNFTRTDWQSVDFQTKIMLEQQDQWMQEKINKNLQPQ</sequence>
<proteinExistence type="inferred from homology"/>
<dbReference type="EMBL" id="BLLK01000046">
    <property type="protein sequence ID" value="GFH52837.1"/>
    <property type="molecule type" value="Genomic_DNA"/>
</dbReference>
<dbReference type="GO" id="GO:0097363">
    <property type="term" value="F:protein O-acetylglucosaminyltransferase activity"/>
    <property type="evidence" value="ECO:0007669"/>
    <property type="project" value="UniProtKB-EC"/>
</dbReference>
<dbReference type="Proteomes" id="UP001054902">
    <property type="component" value="Unassembled WGS sequence"/>
</dbReference>
<reference evidence="10 11" key="1">
    <citation type="journal article" date="2021" name="Sci. Rep.">
        <title>The genome of the diatom Chaetoceros tenuissimus carries an ancient integrated fragment of an extant virus.</title>
        <authorList>
            <person name="Hongo Y."/>
            <person name="Kimura K."/>
            <person name="Takaki Y."/>
            <person name="Yoshida Y."/>
            <person name="Baba S."/>
            <person name="Kobayashi G."/>
            <person name="Nagasaki K."/>
            <person name="Hano T."/>
            <person name="Tomaru Y."/>
        </authorList>
    </citation>
    <scope>NUCLEOTIDE SEQUENCE [LARGE SCALE GENOMIC DNA]</scope>
    <source>
        <strain evidence="10 11">NIES-3715</strain>
    </source>
</reference>
<dbReference type="InterPro" id="IPR019734">
    <property type="entry name" value="TPR_rpt"/>
</dbReference>
<dbReference type="AlphaFoldDB" id="A0AAD3CVJ7"/>
<feature type="domain" description="O-GlcNAc transferase C-terminal" evidence="9">
    <location>
        <begin position="630"/>
        <end position="741"/>
    </location>
</feature>
<keyword evidence="8" id="KW-0732">Signal</keyword>
<evidence type="ECO:0000313" key="11">
    <source>
        <dbReference type="Proteomes" id="UP001054902"/>
    </source>
</evidence>
<name>A0AAD3CVJ7_9STRA</name>
<comment type="similarity">
    <text evidence="2">Belongs to the glycosyltransferase 41 family. O-GlcNAc transferase subfamily.</text>
</comment>
<dbReference type="InterPro" id="IPR029489">
    <property type="entry name" value="OGT/SEC/SPY_C"/>
</dbReference>
<comment type="pathway">
    <text evidence="1">Protein modification; protein glycosylation.</text>
</comment>
<dbReference type="GO" id="GO:0006493">
    <property type="term" value="P:protein O-linked glycosylation"/>
    <property type="evidence" value="ECO:0007669"/>
    <property type="project" value="TreeGrafter"/>
</dbReference>
<evidence type="ECO:0000259" key="9">
    <source>
        <dbReference type="Pfam" id="PF13844"/>
    </source>
</evidence>
<evidence type="ECO:0000256" key="6">
    <source>
        <dbReference type="ARBA" id="ARBA00022737"/>
    </source>
</evidence>
<keyword evidence="5" id="KW-0808">Transferase</keyword>
<dbReference type="SMART" id="SM00028">
    <property type="entry name" value="TPR"/>
    <property type="match status" value="3"/>
</dbReference>
<dbReference type="Gene3D" id="3.40.50.11380">
    <property type="match status" value="1"/>
</dbReference>
<feature type="signal peptide" evidence="8">
    <location>
        <begin position="1"/>
        <end position="19"/>
    </location>
</feature>
<keyword evidence="11" id="KW-1185">Reference proteome</keyword>
<dbReference type="Pfam" id="PF13844">
    <property type="entry name" value="Glyco_transf_41"/>
    <property type="match status" value="1"/>
</dbReference>
<dbReference type="PANTHER" id="PTHR44998">
    <property type="match status" value="1"/>
</dbReference>
<evidence type="ECO:0000256" key="8">
    <source>
        <dbReference type="SAM" id="SignalP"/>
    </source>
</evidence>